<feature type="transmembrane region" description="Helical" evidence="2">
    <location>
        <begin position="193"/>
        <end position="218"/>
    </location>
</feature>
<proteinExistence type="predicted"/>
<dbReference type="InParanoid" id="C1E1X4"/>
<evidence type="ECO:0000313" key="4">
    <source>
        <dbReference type="Proteomes" id="UP000002009"/>
    </source>
</evidence>
<feature type="transmembrane region" description="Helical" evidence="2">
    <location>
        <begin position="389"/>
        <end position="408"/>
    </location>
</feature>
<keyword evidence="2" id="KW-0812">Transmembrane</keyword>
<keyword evidence="4" id="KW-1185">Reference proteome</keyword>
<feature type="region of interest" description="Disordered" evidence="1">
    <location>
        <begin position="489"/>
        <end position="513"/>
    </location>
</feature>
<name>C1E1X4_MICCC</name>
<feature type="transmembrane region" description="Helical" evidence="2">
    <location>
        <begin position="72"/>
        <end position="93"/>
    </location>
</feature>
<dbReference type="KEGG" id="mis:MICPUN_99522"/>
<dbReference type="AlphaFoldDB" id="C1E1X4"/>
<organism evidence="3 4">
    <name type="scientific">Micromonas commoda (strain RCC299 / NOUM17 / CCMP2709)</name>
    <name type="common">Picoplanktonic green alga</name>
    <dbReference type="NCBI Taxonomy" id="296587"/>
    <lineage>
        <taxon>Eukaryota</taxon>
        <taxon>Viridiplantae</taxon>
        <taxon>Chlorophyta</taxon>
        <taxon>Mamiellophyceae</taxon>
        <taxon>Mamiellales</taxon>
        <taxon>Mamiellaceae</taxon>
        <taxon>Micromonas</taxon>
    </lineage>
</organism>
<evidence type="ECO:0000313" key="3">
    <source>
        <dbReference type="EMBL" id="ACO62242.1"/>
    </source>
</evidence>
<dbReference type="GeneID" id="8241751"/>
<feature type="transmembrane region" description="Helical" evidence="2">
    <location>
        <begin position="230"/>
        <end position="250"/>
    </location>
</feature>
<evidence type="ECO:0000256" key="2">
    <source>
        <dbReference type="SAM" id="Phobius"/>
    </source>
</evidence>
<dbReference type="EMBL" id="CP001324">
    <property type="protein sequence ID" value="ACO62242.1"/>
    <property type="molecule type" value="Genomic_DNA"/>
</dbReference>
<keyword evidence="2" id="KW-0472">Membrane</keyword>
<reference evidence="3 4" key="1">
    <citation type="journal article" date="2009" name="Science">
        <title>Green evolution and dynamic adaptations revealed by genomes of the marine picoeukaryotes Micromonas.</title>
        <authorList>
            <person name="Worden A.Z."/>
            <person name="Lee J.H."/>
            <person name="Mock T."/>
            <person name="Rouze P."/>
            <person name="Simmons M.P."/>
            <person name="Aerts A.L."/>
            <person name="Allen A.E."/>
            <person name="Cuvelier M.L."/>
            <person name="Derelle E."/>
            <person name="Everett M.V."/>
            <person name="Foulon E."/>
            <person name="Grimwood J."/>
            <person name="Gundlach H."/>
            <person name="Henrissat B."/>
            <person name="Napoli C."/>
            <person name="McDonald S.M."/>
            <person name="Parker M.S."/>
            <person name="Rombauts S."/>
            <person name="Salamov A."/>
            <person name="Von Dassow P."/>
            <person name="Badger J.H."/>
            <person name="Coutinho P.M."/>
            <person name="Demir E."/>
            <person name="Dubchak I."/>
            <person name="Gentemann C."/>
            <person name="Eikrem W."/>
            <person name="Gready J.E."/>
            <person name="John U."/>
            <person name="Lanier W."/>
            <person name="Lindquist E.A."/>
            <person name="Lucas S."/>
            <person name="Mayer K.F."/>
            <person name="Moreau H."/>
            <person name="Not F."/>
            <person name="Otillar R."/>
            <person name="Panaud O."/>
            <person name="Pangilinan J."/>
            <person name="Paulsen I."/>
            <person name="Piegu B."/>
            <person name="Poliakov A."/>
            <person name="Robbens S."/>
            <person name="Schmutz J."/>
            <person name="Toulza E."/>
            <person name="Wyss T."/>
            <person name="Zelensky A."/>
            <person name="Zhou K."/>
            <person name="Armbrust E.V."/>
            <person name="Bhattacharya D."/>
            <person name="Goodenough U.W."/>
            <person name="Van de Peer Y."/>
            <person name="Grigoriev I.V."/>
        </authorList>
    </citation>
    <scope>NUCLEOTIDE SEQUENCE [LARGE SCALE GENOMIC DNA]</scope>
    <source>
        <strain evidence="4">RCC299 / NOUM17</strain>
    </source>
</reference>
<accession>C1E1X4</accession>
<keyword evidence="2" id="KW-1133">Transmembrane helix</keyword>
<protein>
    <submittedName>
        <fullName evidence="3">Uncharacterized protein</fullName>
    </submittedName>
</protein>
<dbReference type="Proteomes" id="UP000002009">
    <property type="component" value="Chromosome 3"/>
</dbReference>
<sequence>MRDTNVDWIHDLPFHSFDAGAYGRSVAHVAFTYSTPWLALTAVTVVAWAQFHRGCLCGRRSLPRRPVALGMKPAMIMFLIMAWIACSLVPSAYTRFHEGSRDVDDALHALDAHATGAMGHAARAKSAAAECSAALAAVDAQFKEHMAAALKVQRARQAAEQFAAAAEGVGGVAWKDLDVLRGYDDKWERFDTWFTALSATTYGLLIVASLAPVVARLLMLSTASRSTVDAVDAALRFAPFVAMIAAWLFLAASSPATVTFAETCHAWVPTVTRTVPTDSARFYFFCGVGESASVDAIPKIPAPSPAIASMRAASIEFRASVEAVLTLDTSLSNAGRNVTTAALKRVERCEASGMEFETSVADSLGGCDPMGANLRTARESACGDAVTGIFWNNIAIMLLAFVIFYHALRGWLWELWEWVAMGDVVYGGDSPVRKFSGKGYGSGASPRDVESQMERLEGDVRGVKGDVKYVMGKVDEMVPLMRDLEAASRVNSPVGKGSPEEKLKQAAAALARR</sequence>
<feature type="transmembrane region" description="Helical" evidence="2">
    <location>
        <begin position="30"/>
        <end position="51"/>
    </location>
</feature>
<gene>
    <name evidence="3" type="ORF">MICPUN_99522</name>
</gene>
<dbReference type="RefSeq" id="XP_002500984.1">
    <property type="nucleotide sequence ID" value="XM_002500938.1"/>
</dbReference>
<evidence type="ECO:0000256" key="1">
    <source>
        <dbReference type="SAM" id="MobiDB-lite"/>
    </source>
</evidence>